<proteinExistence type="predicted"/>
<dbReference type="SUPFAM" id="SSF46785">
    <property type="entry name" value="Winged helix' DNA-binding domain"/>
    <property type="match status" value="1"/>
</dbReference>
<organism evidence="1 2">
    <name type="scientific">Candidatus Hakubella thermalkaliphila</name>
    <dbReference type="NCBI Taxonomy" id="2754717"/>
    <lineage>
        <taxon>Bacteria</taxon>
        <taxon>Bacillati</taxon>
        <taxon>Actinomycetota</taxon>
        <taxon>Actinomycetota incertae sedis</taxon>
        <taxon>Candidatus Hakubellales</taxon>
        <taxon>Candidatus Hakubellaceae</taxon>
        <taxon>Candidatus Hakubella</taxon>
    </lineage>
</organism>
<dbReference type="Gene3D" id="1.10.10.10">
    <property type="entry name" value="Winged helix-like DNA-binding domain superfamily/Winged helix DNA-binding domain"/>
    <property type="match status" value="1"/>
</dbReference>
<dbReference type="Proteomes" id="UP000585609">
    <property type="component" value="Unassembled WGS sequence"/>
</dbReference>
<protein>
    <submittedName>
        <fullName evidence="1">Uncharacterized protein</fullName>
    </submittedName>
</protein>
<feature type="non-terminal residue" evidence="1">
    <location>
        <position position="1"/>
    </location>
</feature>
<dbReference type="InterPro" id="IPR036388">
    <property type="entry name" value="WH-like_DNA-bd_sf"/>
</dbReference>
<name>A0A6V8NV51_9ACTN</name>
<dbReference type="InterPro" id="IPR036390">
    <property type="entry name" value="WH_DNA-bd_sf"/>
</dbReference>
<evidence type="ECO:0000313" key="2">
    <source>
        <dbReference type="Proteomes" id="UP000585609"/>
    </source>
</evidence>
<reference evidence="1 2" key="1">
    <citation type="journal article" date="2020" name="Front. Microbiol.">
        <title>Single-cell genomics of novel Actinobacteria with the Wood-Ljungdahl pathway discovered in a serpentinizing system.</title>
        <authorList>
            <person name="Merino N."/>
            <person name="Kawai M."/>
            <person name="Boyd E.S."/>
            <person name="Colman D.R."/>
            <person name="McGlynn S.E."/>
            <person name="Nealson K.H."/>
            <person name="Kurokawa K."/>
            <person name="Hongoh Y."/>
        </authorList>
    </citation>
    <scope>NUCLEOTIDE SEQUENCE [LARGE SCALE GENOMIC DNA]</scope>
    <source>
        <strain evidence="1 2">S09_30</strain>
    </source>
</reference>
<dbReference type="AlphaFoldDB" id="A0A6V8NV51"/>
<accession>A0A6V8NV51</accession>
<gene>
    <name evidence="1" type="ORF">HKBW3S09_01608</name>
</gene>
<dbReference type="EMBL" id="BLRW01000363">
    <property type="protein sequence ID" value="GFP24142.1"/>
    <property type="molecule type" value="Genomic_DNA"/>
</dbReference>
<evidence type="ECO:0000313" key="1">
    <source>
        <dbReference type="EMBL" id="GFP24142.1"/>
    </source>
</evidence>
<comment type="caution">
    <text evidence="1">The sequence shown here is derived from an EMBL/GenBank/DDBJ whole genome shotgun (WGS) entry which is preliminary data.</text>
</comment>
<sequence>IESEWKTCIRCWTSLLKRYCPFIKRYGFSYRWSIMQAEYATDIIFKKQSDLKLLYEPLIRCAIHSVKPDNIASFLGGKLHWNYQGEMGNNFNTRILGTRIKHHMGAVSIKMYDKFGLLLRIETTVNNVSQFKHYREVNHRDGTKTPKIAQMKKNIYSLFPLAGLLKASNHRYLEFISTLSDPTQGIKKLNLVSQTIASEDRTYKGFNFFDEDDQKLFTVMARGEFNITGFRNRSLQQFFPDKSPSTISRILKRLRAHGLIKKVAHTYKYYLTTLGKAVIALGLRLKELFIIPTLAGLKTMT</sequence>